<evidence type="ECO:0000259" key="4">
    <source>
        <dbReference type="PROSITE" id="PS50405"/>
    </source>
</evidence>
<dbReference type="PANTHER" id="PTHR43969">
    <property type="entry name" value="GLUTATHIONE S TRANSFERASE D10, ISOFORM A-RELATED"/>
    <property type="match status" value="1"/>
</dbReference>
<dbReference type="SFLD" id="SFLDS00019">
    <property type="entry name" value="Glutathione_Transferase_(cytos"/>
    <property type="match status" value="1"/>
</dbReference>
<dbReference type="Pfam" id="PF00043">
    <property type="entry name" value="GST_C"/>
    <property type="match status" value="1"/>
</dbReference>
<dbReference type="PROSITE" id="PS50404">
    <property type="entry name" value="GST_NTER"/>
    <property type="match status" value="1"/>
</dbReference>
<feature type="domain" description="GST N-terminal" evidence="3">
    <location>
        <begin position="2"/>
        <end position="83"/>
    </location>
</feature>
<dbReference type="SFLD" id="SFLDG01153">
    <property type="entry name" value="Main.4:_Theta-like"/>
    <property type="match status" value="1"/>
</dbReference>
<dbReference type="OMA" id="TFMRSQW"/>
<dbReference type="InterPro" id="IPR040079">
    <property type="entry name" value="Glutathione_S-Trfase"/>
</dbReference>
<protein>
    <recommendedName>
        <fullName evidence="7">Glutathione transferase</fullName>
    </recommendedName>
</protein>
<feature type="domain" description="GST C-terminal" evidence="4">
    <location>
        <begin position="89"/>
        <end position="211"/>
    </location>
</feature>
<dbReference type="InParanoid" id="B4LRG3"/>
<evidence type="ECO:0000256" key="1">
    <source>
        <dbReference type="ARBA" id="ARBA00011738"/>
    </source>
</evidence>
<dbReference type="Proteomes" id="UP000008792">
    <property type="component" value="Unassembled WGS sequence"/>
</dbReference>
<dbReference type="HOGENOM" id="CLU_011226_2_1_1"/>
<keyword evidence="6" id="KW-1185">Reference proteome</keyword>
<dbReference type="GO" id="GO:0004364">
    <property type="term" value="F:glutathione transferase activity"/>
    <property type="evidence" value="ECO:0007669"/>
    <property type="project" value="TreeGrafter"/>
</dbReference>
<dbReference type="PROSITE" id="PS50405">
    <property type="entry name" value="GST_CTER"/>
    <property type="match status" value="1"/>
</dbReference>
<comment type="similarity">
    <text evidence="2">Belongs to the GST superfamily.</text>
</comment>
<dbReference type="InterPro" id="IPR004046">
    <property type="entry name" value="GST_C"/>
</dbReference>
<comment type="subunit">
    <text evidence="1">Homodimer.</text>
</comment>
<dbReference type="InterPro" id="IPR004045">
    <property type="entry name" value="Glutathione_S-Trfase_N"/>
</dbReference>
<dbReference type="FunFam" id="1.20.1050.10:FF:000007">
    <property type="entry name" value="Glutathione S-transferase 1-1"/>
    <property type="match status" value="1"/>
</dbReference>
<sequence length="220" mass="24916">MSKIVLYGIIMSPPVRACLLTLKALELPFEYKEIKLAEGETRTPEYLKKNPQGTVPLLDDNGVLVWDSHAICMYLCDKYAKTDALYPKELVKRTGVNQRLFFDASVIYKALWNVSSAFWMRGLTEVSKEKTDNVHEALRLTEVLLDKPYIAGDSLTIADFCCGATVSSLPAVFDIDPQRYPKITAWLARLGELAYFEEANNVGAKQYATFMRSQWTKVEL</sequence>
<dbReference type="PhylomeDB" id="B4LRG3"/>
<evidence type="ECO:0000259" key="3">
    <source>
        <dbReference type="PROSITE" id="PS50404"/>
    </source>
</evidence>
<dbReference type="Gene3D" id="1.20.1050.10">
    <property type="match status" value="1"/>
</dbReference>
<evidence type="ECO:0000313" key="6">
    <source>
        <dbReference type="Proteomes" id="UP000008792"/>
    </source>
</evidence>
<dbReference type="SFLD" id="SFLDG00358">
    <property type="entry name" value="Main_(cytGST)"/>
    <property type="match status" value="1"/>
</dbReference>
<dbReference type="InterPro" id="IPR036282">
    <property type="entry name" value="Glutathione-S-Trfase_C_sf"/>
</dbReference>
<organism evidence="5 6">
    <name type="scientific">Drosophila virilis</name>
    <name type="common">Fruit fly</name>
    <dbReference type="NCBI Taxonomy" id="7244"/>
    <lineage>
        <taxon>Eukaryota</taxon>
        <taxon>Metazoa</taxon>
        <taxon>Ecdysozoa</taxon>
        <taxon>Arthropoda</taxon>
        <taxon>Hexapoda</taxon>
        <taxon>Insecta</taxon>
        <taxon>Pterygota</taxon>
        <taxon>Neoptera</taxon>
        <taxon>Endopterygota</taxon>
        <taxon>Diptera</taxon>
        <taxon>Brachycera</taxon>
        <taxon>Muscomorpha</taxon>
        <taxon>Ephydroidea</taxon>
        <taxon>Drosophilidae</taxon>
        <taxon>Drosophila</taxon>
    </lineage>
</organism>
<dbReference type="STRING" id="7244.B4LRG3"/>
<evidence type="ECO:0000313" key="5">
    <source>
        <dbReference type="EMBL" id="EDW64633.1"/>
    </source>
</evidence>
<dbReference type="CDD" id="cd03045">
    <property type="entry name" value="GST_N_Delta_Epsilon"/>
    <property type="match status" value="1"/>
</dbReference>
<name>B4LRG3_DROVI</name>
<dbReference type="eggNOG" id="KOG0867">
    <property type="taxonomic scope" value="Eukaryota"/>
</dbReference>
<dbReference type="CDD" id="cd03177">
    <property type="entry name" value="GST_C_Delta_Epsilon"/>
    <property type="match status" value="1"/>
</dbReference>
<dbReference type="SUPFAM" id="SSF52833">
    <property type="entry name" value="Thioredoxin-like"/>
    <property type="match status" value="1"/>
</dbReference>
<evidence type="ECO:0000256" key="2">
    <source>
        <dbReference type="RuleBase" id="RU003494"/>
    </source>
</evidence>
<dbReference type="Gene3D" id="3.40.30.10">
    <property type="entry name" value="Glutaredoxin"/>
    <property type="match status" value="1"/>
</dbReference>
<dbReference type="FunCoup" id="B4LRG3">
    <property type="interactions" value="293"/>
</dbReference>
<dbReference type="SMR" id="B4LRG3"/>
<reference evidence="5 6" key="1">
    <citation type="journal article" date="2007" name="Nature">
        <title>Evolution of genes and genomes on the Drosophila phylogeny.</title>
        <authorList>
            <consortium name="Drosophila 12 Genomes Consortium"/>
            <person name="Clark A.G."/>
            <person name="Eisen M.B."/>
            <person name="Smith D.R."/>
            <person name="Bergman C.M."/>
            <person name="Oliver B."/>
            <person name="Markow T.A."/>
            <person name="Kaufman T.C."/>
            <person name="Kellis M."/>
            <person name="Gelbart W."/>
            <person name="Iyer V.N."/>
            <person name="Pollard D.A."/>
            <person name="Sackton T.B."/>
            <person name="Larracuente A.M."/>
            <person name="Singh N.D."/>
            <person name="Abad J.P."/>
            <person name="Abt D.N."/>
            <person name="Adryan B."/>
            <person name="Aguade M."/>
            <person name="Akashi H."/>
            <person name="Anderson W.W."/>
            <person name="Aquadro C.F."/>
            <person name="Ardell D.H."/>
            <person name="Arguello R."/>
            <person name="Artieri C.G."/>
            <person name="Barbash D.A."/>
            <person name="Barker D."/>
            <person name="Barsanti P."/>
            <person name="Batterham P."/>
            <person name="Batzoglou S."/>
            <person name="Begun D."/>
            <person name="Bhutkar A."/>
            <person name="Blanco E."/>
            <person name="Bosak S.A."/>
            <person name="Bradley R.K."/>
            <person name="Brand A.D."/>
            <person name="Brent M.R."/>
            <person name="Brooks A.N."/>
            <person name="Brown R.H."/>
            <person name="Butlin R.K."/>
            <person name="Caggese C."/>
            <person name="Calvi B.R."/>
            <person name="Bernardo de Carvalho A."/>
            <person name="Caspi A."/>
            <person name="Castrezana S."/>
            <person name="Celniker S.E."/>
            <person name="Chang J.L."/>
            <person name="Chapple C."/>
            <person name="Chatterji S."/>
            <person name="Chinwalla A."/>
            <person name="Civetta A."/>
            <person name="Clifton S.W."/>
            <person name="Comeron J.M."/>
            <person name="Costello J.C."/>
            <person name="Coyne J.A."/>
            <person name="Daub J."/>
            <person name="David R.G."/>
            <person name="Delcher A.L."/>
            <person name="Delehaunty K."/>
            <person name="Do C.B."/>
            <person name="Ebling H."/>
            <person name="Edwards K."/>
            <person name="Eickbush T."/>
            <person name="Evans J.D."/>
            <person name="Filipski A."/>
            <person name="Findeiss S."/>
            <person name="Freyhult E."/>
            <person name="Fulton L."/>
            <person name="Fulton R."/>
            <person name="Garcia A.C."/>
            <person name="Gardiner A."/>
            <person name="Garfield D.A."/>
            <person name="Garvin B.E."/>
            <person name="Gibson G."/>
            <person name="Gilbert D."/>
            <person name="Gnerre S."/>
            <person name="Godfrey J."/>
            <person name="Good R."/>
            <person name="Gotea V."/>
            <person name="Gravely B."/>
            <person name="Greenberg A.J."/>
            <person name="Griffiths-Jones S."/>
            <person name="Gross S."/>
            <person name="Guigo R."/>
            <person name="Gustafson E.A."/>
            <person name="Haerty W."/>
            <person name="Hahn M.W."/>
            <person name="Halligan D.L."/>
            <person name="Halpern A.L."/>
            <person name="Halter G.M."/>
            <person name="Han M.V."/>
            <person name="Heger A."/>
            <person name="Hillier L."/>
            <person name="Hinrichs A.S."/>
            <person name="Holmes I."/>
            <person name="Hoskins R.A."/>
            <person name="Hubisz M.J."/>
            <person name="Hultmark D."/>
            <person name="Huntley M.A."/>
            <person name="Jaffe D.B."/>
            <person name="Jagadeeshan S."/>
            <person name="Jeck W.R."/>
            <person name="Johnson J."/>
            <person name="Jones C.D."/>
            <person name="Jordan W.C."/>
            <person name="Karpen G.H."/>
            <person name="Kataoka E."/>
            <person name="Keightley P.D."/>
            <person name="Kheradpour P."/>
            <person name="Kirkness E.F."/>
            <person name="Koerich L.B."/>
            <person name="Kristiansen K."/>
            <person name="Kudrna D."/>
            <person name="Kulathinal R.J."/>
            <person name="Kumar S."/>
            <person name="Kwok R."/>
            <person name="Lander E."/>
            <person name="Langley C.H."/>
            <person name="Lapoint R."/>
            <person name="Lazzaro B.P."/>
            <person name="Lee S.J."/>
            <person name="Levesque L."/>
            <person name="Li R."/>
            <person name="Lin C.F."/>
            <person name="Lin M.F."/>
            <person name="Lindblad-Toh K."/>
            <person name="Llopart A."/>
            <person name="Long M."/>
            <person name="Low L."/>
            <person name="Lozovsky E."/>
            <person name="Lu J."/>
            <person name="Luo M."/>
            <person name="Machado C.A."/>
            <person name="Makalowski W."/>
            <person name="Marzo M."/>
            <person name="Matsuda M."/>
            <person name="Matzkin L."/>
            <person name="McAllister B."/>
            <person name="McBride C.S."/>
            <person name="McKernan B."/>
            <person name="McKernan K."/>
            <person name="Mendez-Lago M."/>
            <person name="Minx P."/>
            <person name="Mollenhauer M.U."/>
            <person name="Montooth K."/>
            <person name="Mount S.M."/>
            <person name="Mu X."/>
            <person name="Myers E."/>
            <person name="Negre B."/>
            <person name="Newfeld S."/>
            <person name="Nielsen R."/>
            <person name="Noor M.A."/>
            <person name="O'Grady P."/>
            <person name="Pachter L."/>
            <person name="Papaceit M."/>
            <person name="Parisi M.J."/>
            <person name="Parisi M."/>
            <person name="Parts L."/>
            <person name="Pedersen J.S."/>
            <person name="Pesole G."/>
            <person name="Phillippy A.M."/>
            <person name="Ponting C.P."/>
            <person name="Pop M."/>
            <person name="Porcelli D."/>
            <person name="Powell J.R."/>
            <person name="Prohaska S."/>
            <person name="Pruitt K."/>
            <person name="Puig M."/>
            <person name="Quesneville H."/>
            <person name="Ram K.R."/>
            <person name="Rand D."/>
            <person name="Rasmussen M.D."/>
            <person name="Reed L.K."/>
            <person name="Reenan R."/>
            <person name="Reily A."/>
            <person name="Remington K.A."/>
            <person name="Rieger T.T."/>
            <person name="Ritchie M.G."/>
            <person name="Robin C."/>
            <person name="Rogers Y.H."/>
            <person name="Rohde C."/>
            <person name="Rozas J."/>
            <person name="Rubenfield M.J."/>
            <person name="Ruiz A."/>
            <person name="Russo S."/>
            <person name="Salzberg S.L."/>
            <person name="Sanchez-Gracia A."/>
            <person name="Saranga D.J."/>
            <person name="Sato H."/>
            <person name="Schaeffer S.W."/>
            <person name="Schatz M.C."/>
            <person name="Schlenke T."/>
            <person name="Schwartz R."/>
            <person name="Segarra C."/>
            <person name="Singh R.S."/>
            <person name="Sirot L."/>
            <person name="Sirota M."/>
            <person name="Sisneros N.B."/>
            <person name="Smith C.D."/>
            <person name="Smith T.F."/>
            <person name="Spieth J."/>
            <person name="Stage D.E."/>
            <person name="Stark A."/>
            <person name="Stephan W."/>
            <person name="Strausberg R.L."/>
            <person name="Strempel S."/>
            <person name="Sturgill D."/>
            <person name="Sutton G."/>
            <person name="Sutton G.G."/>
            <person name="Tao W."/>
            <person name="Teichmann S."/>
            <person name="Tobari Y.N."/>
            <person name="Tomimura Y."/>
            <person name="Tsolas J.M."/>
            <person name="Valente V.L."/>
            <person name="Venter E."/>
            <person name="Venter J.C."/>
            <person name="Vicario S."/>
            <person name="Vieira F.G."/>
            <person name="Vilella A.J."/>
            <person name="Villasante A."/>
            <person name="Walenz B."/>
            <person name="Wang J."/>
            <person name="Wasserman M."/>
            <person name="Watts T."/>
            <person name="Wilson D."/>
            <person name="Wilson R.K."/>
            <person name="Wing R.A."/>
            <person name="Wolfner M.F."/>
            <person name="Wong A."/>
            <person name="Wong G.K."/>
            <person name="Wu C.I."/>
            <person name="Wu G."/>
            <person name="Yamamoto D."/>
            <person name="Yang H.P."/>
            <person name="Yang S.P."/>
            <person name="Yorke J.A."/>
            <person name="Yoshida K."/>
            <person name="Zdobnov E."/>
            <person name="Zhang P."/>
            <person name="Zhang Y."/>
            <person name="Zimin A.V."/>
            <person name="Baldwin J."/>
            <person name="Abdouelleil A."/>
            <person name="Abdulkadir J."/>
            <person name="Abebe A."/>
            <person name="Abera B."/>
            <person name="Abreu J."/>
            <person name="Acer S.C."/>
            <person name="Aftuck L."/>
            <person name="Alexander A."/>
            <person name="An P."/>
            <person name="Anderson E."/>
            <person name="Anderson S."/>
            <person name="Arachi H."/>
            <person name="Azer M."/>
            <person name="Bachantsang P."/>
            <person name="Barry A."/>
            <person name="Bayul T."/>
            <person name="Berlin A."/>
            <person name="Bessette D."/>
            <person name="Bloom T."/>
            <person name="Blye J."/>
            <person name="Boguslavskiy L."/>
            <person name="Bonnet C."/>
            <person name="Boukhgalter B."/>
            <person name="Bourzgui I."/>
            <person name="Brown A."/>
            <person name="Cahill P."/>
            <person name="Channer S."/>
            <person name="Cheshatsang Y."/>
            <person name="Chuda L."/>
            <person name="Citroen M."/>
            <person name="Collymore A."/>
            <person name="Cooke P."/>
            <person name="Costello M."/>
            <person name="D'Aco K."/>
            <person name="Daza R."/>
            <person name="De Haan G."/>
            <person name="DeGray S."/>
            <person name="DeMaso C."/>
            <person name="Dhargay N."/>
            <person name="Dooley K."/>
            <person name="Dooley E."/>
            <person name="Doricent M."/>
            <person name="Dorje P."/>
            <person name="Dorjee K."/>
            <person name="Dupes A."/>
            <person name="Elong R."/>
            <person name="Falk J."/>
            <person name="Farina A."/>
            <person name="Faro S."/>
            <person name="Ferguson D."/>
            <person name="Fisher S."/>
            <person name="Foley C.D."/>
            <person name="Franke A."/>
            <person name="Friedrich D."/>
            <person name="Gadbois L."/>
            <person name="Gearin G."/>
            <person name="Gearin C.R."/>
            <person name="Giannoukos G."/>
            <person name="Goode T."/>
            <person name="Graham J."/>
            <person name="Grandbois E."/>
            <person name="Grewal S."/>
            <person name="Gyaltsen K."/>
            <person name="Hafez N."/>
            <person name="Hagos B."/>
            <person name="Hall J."/>
            <person name="Henson C."/>
            <person name="Hollinger A."/>
            <person name="Honan T."/>
            <person name="Huard M.D."/>
            <person name="Hughes L."/>
            <person name="Hurhula B."/>
            <person name="Husby M.E."/>
            <person name="Kamat A."/>
            <person name="Kanga B."/>
            <person name="Kashin S."/>
            <person name="Khazanovich D."/>
            <person name="Kisner P."/>
            <person name="Lance K."/>
            <person name="Lara M."/>
            <person name="Lee W."/>
            <person name="Lennon N."/>
            <person name="Letendre F."/>
            <person name="LeVine R."/>
            <person name="Lipovsky A."/>
            <person name="Liu X."/>
            <person name="Liu J."/>
            <person name="Liu S."/>
            <person name="Lokyitsang T."/>
            <person name="Lokyitsang Y."/>
            <person name="Lubonja R."/>
            <person name="Lui A."/>
            <person name="MacDonald P."/>
            <person name="Magnisalis V."/>
            <person name="Maru K."/>
            <person name="Matthews C."/>
            <person name="McCusker W."/>
            <person name="McDonough S."/>
            <person name="Mehta T."/>
            <person name="Meldrim J."/>
            <person name="Meneus L."/>
            <person name="Mihai O."/>
            <person name="Mihalev A."/>
            <person name="Mihova T."/>
            <person name="Mittelman R."/>
            <person name="Mlenga V."/>
            <person name="Montmayeur A."/>
            <person name="Mulrain L."/>
            <person name="Navidi A."/>
            <person name="Naylor J."/>
            <person name="Negash T."/>
            <person name="Nguyen T."/>
            <person name="Nguyen N."/>
            <person name="Nicol R."/>
            <person name="Norbu C."/>
            <person name="Norbu N."/>
            <person name="Novod N."/>
            <person name="O'Neill B."/>
            <person name="Osman S."/>
            <person name="Markiewicz E."/>
            <person name="Oyono O.L."/>
            <person name="Patti C."/>
            <person name="Phunkhang P."/>
            <person name="Pierre F."/>
            <person name="Priest M."/>
            <person name="Raghuraman S."/>
            <person name="Rege F."/>
            <person name="Reyes R."/>
            <person name="Rise C."/>
            <person name="Rogov P."/>
            <person name="Ross K."/>
            <person name="Ryan E."/>
            <person name="Settipalli S."/>
            <person name="Shea T."/>
            <person name="Sherpa N."/>
            <person name="Shi L."/>
            <person name="Shih D."/>
            <person name="Sparrow T."/>
            <person name="Spaulding J."/>
            <person name="Stalker J."/>
            <person name="Stange-Thomann N."/>
            <person name="Stavropoulos S."/>
            <person name="Stone C."/>
            <person name="Strader C."/>
            <person name="Tesfaye S."/>
            <person name="Thomson T."/>
            <person name="Thoulutsang Y."/>
            <person name="Thoulutsang D."/>
            <person name="Topham K."/>
            <person name="Topping I."/>
            <person name="Tsamla T."/>
            <person name="Vassiliev H."/>
            <person name="Vo A."/>
            <person name="Wangchuk T."/>
            <person name="Wangdi T."/>
            <person name="Weiand M."/>
            <person name="Wilkinson J."/>
            <person name="Wilson A."/>
            <person name="Yadav S."/>
            <person name="Young G."/>
            <person name="Yu Q."/>
            <person name="Zembek L."/>
            <person name="Zhong D."/>
            <person name="Zimmer A."/>
            <person name="Zwirko Z."/>
            <person name="Jaffe D.B."/>
            <person name="Alvarez P."/>
            <person name="Brockman W."/>
            <person name="Butler J."/>
            <person name="Chin C."/>
            <person name="Gnerre S."/>
            <person name="Grabherr M."/>
            <person name="Kleber M."/>
            <person name="Mauceli E."/>
            <person name="MacCallum I."/>
        </authorList>
    </citation>
    <scope>NUCLEOTIDE SEQUENCE [LARGE SCALE GENOMIC DNA]</scope>
    <source>
        <strain evidence="6">Tucson 15010-1051.87</strain>
    </source>
</reference>
<accession>B4LRG3</accession>
<dbReference type="OrthoDB" id="2309723at2759"/>
<proteinExistence type="inferred from homology"/>
<dbReference type="FunFam" id="3.40.30.10:FF:000034">
    <property type="entry name" value="glutathione S-transferase 1"/>
    <property type="match status" value="1"/>
</dbReference>
<dbReference type="Pfam" id="PF02798">
    <property type="entry name" value="GST_N"/>
    <property type="match status" value="1"/>
</dbReference>
<evidence type="ECO:0008006" key="7">
    <source>
        <dbReference type="Google" id="ProtNLM"/>
    </source>
</evidence>
<dbReference type="InterPro" id="IPR010987">
    <property type="entry name" value="Glutathione-S-Trfase_C-like"/>
</dbReference>
<dbReference type="PANTHER" id="PTHR43969:SF4">
    <property type="entry name" value="FI01423P-RELATED"/>
    <property type="match status" value="1"/>
</dbReference>
<dbReference type="AlphaFoldDB" id="B4LRG3"/>
<gene>
    <name evidence="5" type="primary">Dvir\GJ21357</name>
    <name evidence="5" type="ORF">Dvir_GJ21357</name>
</gene>
<dbReference type="EMBL" id="CH940649">
    <property type="protein sequence ID" value="EDW64633.1"/>
    <property type="molecule type" value="Genomic_DNA"/>
</dbReference>
<dbReference type="InterPro" id="IPR036249">
    <property type="entry name" value="Thioredoxin-like_sf"/>
</dbReference>
<dbReference type="GO" id="GO:0006749">
    <property type="term" value="P:glutathione metabolic process"/>
    <property type="evidence" value="ECO:0007669"/>
    <property type="project" value="TreeGrafter"/>
</dbReference>
<dbReference type="KEGG" id="dvi:6627456"/>
<dbReference type="SUPFAM" id="SSF47616">
    <property type="entry name" value="GST C-terminal domain-like"/>
    <property type="match status" value="1"/>
</dbReference>